<dbReference type="PANTHER" id="PTHR10903:SF184">
    <property type="entry name" value="GTP-BINDING PROTEIN A"/>
    <property type="match status" value="1"/>
</dbReference>
<accession>A0AAN9BM47</accession>
<dbReference type="EMBL" id="JBAMIC010000004">
    <property type="protein sequence ID" value="KAK7107514.1"/>
    <property type="molecule type" value="Genomic_DNA"/>
</dbReference>
<protein>
    <recommendedName>
        <fullName evidence="6">AIG1-type G domain-containing protein</fullName>
    </recommendedName>
</protein>
<evidence type="ECO:0000256" key="1">
    <source>
        <dbReference type="ARBA" id="ARBA00008535"/>
    </source>
</evidence>
<dbReference type="GO" id="GO:0005525">
    <property type="term" value="F:GTP binding"/>
    <property type="evidence" value="ECO:0007669"/>
    <property type="project" value="UniProtKB-KW"/>
</dbReference>
<dbReference type="AlphaFoldDB" id="A0AAN9BM47"/>
<comment type="similarity">
    <text evidence="1">Belongs to the TRAFAC class TrmE-Era-EngA-EngB-Septin-like GTPase superfamily. AIG1/Toc34/Toc159-like paraseptin GTPase family. IAN subfamily.</text>
</comment>
<proteinExistence type="inferred from homology"/>
<feature type="coiled-coil region" evidence="4">
    <location>
        <begin position="141"/>
        <end position="178"/>
    </location>
</feature>
<comment type="caution">
    <text evidence="7">The sequence shown here is derived from an EMBL/GenBank/DDBJ whole genome shotgun (WGS) entry which is preliminary data.</text>
</comment>
<dbReference type="Proteomes" id="UP001374579">
    <property type="component" value="Unassembled WGS sequence"/>
</dbReference>
<dbReference type="InterPro" id="IPR045058">
    <property type="entry name" value="GIMA/IAN/Toc"/>
</dbReference>
<organism evidence="7 8">
    <name type="scientific">Littorina saxatilis</name>
    <dbReference type="NCBI Taxonomy" id="31220"/>
    <lineage>
        <taxon>Eukaryota</taxon>
        <taxon>Metazoa</taxon>
        <taxon>Spiralia</taxon>
        <taxon>Lophotrochozoa</taxon>
        <taxon>Mollusca</taxon>
        <taxon>Gastropoda</taxon>
        <taxon>Caenogastropoda</taxon>
        <taxon>Littorinimorpha</taxon>
        <taxon>Littorinoidea</taxon>
        <taxon>Littorinidae</taxon>
        <taxon>Littorina</taxon>
    </lineage>
</organism>
<gene>
    <name evidence="7" type="ORF">V1264_015423</name>
</gene>
<name>A0AAN9BM47_9CAEN</name>
<keyword evidence="8" id="KW-1185">Reference proteome</keyword>
<dbReference type="InterPro" id="IPR006703">
    <property type="entry name" value="G_AIG1"/>
</dbReference>
<dbReference type="InterPro" id="IPR027417">
    <property type="entry name" value="P-loop_NTPase"/>
</dbReference>
<dbReference type="PANTHER" id="PTHR10903">
    <property type="entry name" value="GTPASE, IMAP FAMILY MEMBER-RELATED"/>
    <property type="match status" value="1"/>
</dbReference>
<evidence type="ECO:0000256" key="3">
    <source>
        <dbReference type="ARBA" id="ARBA00023134"/>
    </source>
</evidence>
<keyword evidence="3" id="KW-0342">GTP-binding</keyword>
<evidence type="ECO:0000256" key="2">
    <source>
        <dbReference type="ARBA" id="ARBA00022741"/>
    </source>
</evidence>
<evidence type="ECO:0000256" key="5">
    <source>
        <dbReference type="SAM" id="MobiDB-lite"/>
    </source>
</evidence>
<keyword evidence="4" id="KW-0175">Coiled coil</keyword>
<evidence type="ECO:0000313" key="7">
    <source>
        <dbReference type="EMBL" id="KAK7107514.1"/>
    </source>
</evidence>
<evidence type="ECO:0000259" key="6">
    <source>
        <dbReference type="PROSITE" id="PS51720"/>
    </source>
</evidence>
<feature type="region of interest" description="Disordered" evidence="5">
    <location>
        <begin position="238"/>
        <end position="275"/>
    </location>
</feature>
<reference evidence="7 8" key="1">
    <citation type="submission" date="2024-02" db="EMBL/GenBank/DDBJ databases">
        <title>Chromosome-scale genome assembly of the rough periwinkle Littorina saxatilis.</title>
        <authorList>
            <person name="De Jode A."/>
            <person name="Faria R."/>
            <person name="Formenti G."/>
            <person name="Sims Y."/>
            <person name="Smith T.P."/>
            <person name="Tracey A."/>
            <person name="Wood J.M.D."/>
            <person name="Zagrodzka Z.B."/>
            <person name="Johannesson K."/>
            <person name="Butlin R.K."/>
            <person name="Leder E.H."/>
        </authorList>
    </citation>
    <scope>NUCLEOTIDE SEQUENCE [LARGE SCALE GENOMIC DNA]</scope>
    <source>
        <strain evidence="7">Snail1</strain>
        <tissue evidence="7">Muscle</tissue>
    </source>
</reference>
<evidence type="ECO:0000313" key="8">
    <source>
        <dbReference type="Proteomes" id="UP001374579"/>
    </source>
</evidence>
<keyword evidence="2" id="KW-0547">Nucleotide-binding</keyword>
<dbReference type="SUPFAM" id="SSF52540">
    <property type="entry name" value="P-loop containing nucleoside triphosphate hydrolases"/>
    <property type="match status" value="1"/>
</dbReference>
<sequence length="448" mass="50277">MEDTGSSQAFPATRMRIILIGKTGAGKSTTGNTILGAEEFHAQVGINSVTSEGGIGYTERYGQELMVLDTPGLCDTQHDITEISKRITRSLLLVAPGPHAIILVLKCNERFTEEQIKVLDALKDIFGPQMTSYMIVILVGKDELDMHGENFEEQLEKAEKLKKVLQEADNRYLLFNNRGDVYEKELMVGKLLEMVNQVVSQNGGCCFRHRISRELDGTMSKMVTEEIRKITGQTIPIISEEAEYSQPRSTRPKSPKQISGQGSPMPPHEAGIGTAEDDFSHSALQAVNSKQEVYDLHMRGAVKTRLQQFSKPEPKSPEAEFRQRTPIQSPRNSFEIKEARGGQHSELVCHWKSDEAQAEEVLDQMLRKLKTNDDAPFIYDIPDKPKMTLADKQRLIEDALRKKIMNKPEQLNEAQKEEMKKVVKSVGQKIKGGMTKFAVKAIDQCSLM</sequence>
<evidence type="ECO:0000256" key="4">
    <source>
        <dbReference type="SAM" id="Coils"/>
    </source>
</evidence>
<dbReference type="Pfam" id="PF04548">
    <property type="entry name" value="AIG1"/>
    <property type="match status" value="1"/>
</dbReference>
<dbReference type="Gene3D" id="3.40.50.300">
    <property type="entry name" value="P-loop containing nucleotide triphosphate hydrolases"/>
    <property type="match status" value="1"/>
</dbReference>
<dbReference type="FunFam" id="3.40.50.300:FF:000366">
    <property type="entry name" value="GTPase, IMAP family member 2"/>
    <property type="match status" value="1"/>
</dbReference>
<feature type="domain" description="AIG1-type G" evidence="6">
    <location>
        <begin position="12"/>
        <end position="216"/>
    </location>
</feature>
<dbReference type="PROSITE" id="PS51720">
    <property type="entry name" value="G_AIG1"/>
    <property type="match status" value="1"/>
</dbReference>